<name>A0ABP1R765_9HEXA</name>
<reference evidence="3 4" key="1">
    <citation type="submission" date="2024-08" db="EMBL/GenBank/DDBJ databases">
        <authorList>
            <person name="Cucini C."/>
            <person name="Frati F."/>
        </authorList>
    </citation>
    <scope>NUCLEOTIDE SEQUENCE [LARGE SCALE GENOMIC DNA]</scope>
</reference>
<keyword evidence="2" id="KW-0472">Membrane</keyword>
<feature type="transmembrane region" description="Helical" evidence="2">
    <location>
        <begin position="64"/>
        <end position="86"/>
    </location>
</feature>
<sequence>MPGFQTDILSNSEEYPDEDNERESEFHSTSKTTRITALELESNVPLRKVCSDSDHSENFCCVPFLVSSACAIISISIVVIHIIYFYSYKRLAVGQVGNSRFCDENSLSNPKEEEEAGEEEKKEKQFSLISKLIGSGGKTLGEFIRDYEVHVLYEFVFIFFQWVFFLYVALLIG</sequence>
<evidence type="ECO:0000256" key="2">
    <source>
        <dbReference type="SAM" id="Phobius"/>
    </source>
</evidence>
<keyword evidence="4" id="KW-1185">Reference proteome</keyword>
<proteinExistence type="predicted"/>
<evidence type="ECO:0000313" key="3">
    <source>
        <dbReference type="EMBL" id="CAL8121590.1"/>
    </source>
</evidence>
<keyword evidence="2" id="KW-0812">Transmembrane</keyword>
<comment type="caution">
    <text evidence="3">The sequence shown here is derived from an EMBL/GenBank/DDBJ whole genome shotgun (WGS) entry which is preliminary data.</text>
</comment>
<dbReference type="Proteomes" id="UP001642540">
    <property type="component" value="Unassembled WGS sequence"/>
</dbReference>
<dbReference type="EMBL" id="CAXLJM020000065">
    <property type="protein sequence ID" value="CAL8121590.1"/>
    <property type="molecule type" value="Genomic_DNA"/>
</dbReference>
<organism evidence="3 4">
    <name type="scientific">Orchesella dallaii</name>
    <dbReference type="NCBI Taxonomy" id="48710"/>
    <lineage>
        <taxon>Eukaryota</taxon>
        <taxon>Metazoa</taxon>
        <taxon>Ecdysozoa</taxon>
        <taxon>Arthropoda</taxon>
        <taxon>Hexapoda</taxon>
        <taxon>Collembola</taxon>
        <taxon>Entomobryomorpha</taxon>
        <taxon>Entomobryoidea</taxon>
        <taxon>Orchesellidae</taxon>
        <taxon>Orchesellinae</taxon>
        <taxon>Orchesella</taxon>
    </lineage>
</organism>
<keyword evidence="2" id="KW-1133">Transmembrane helix</keyword>
<gene>
    <name evidence="3" type="ORF">ODALV1_LOCUS19457</name>
</gene>
<evidence type="ECO:0000256" key="1">
    <source>
        <dbReference type="SAM" id="MobiDB-lite"/>
    </source>
</evidence>
<protein>
    <submittedName>
        <fullName evidence="3">Uncharacterized protein</fullName>
    </submittedName>
</protein>
<feature type="region of interest" description="Disordered" evidence="1">
    <location>
        <begin position="1"/>
        <end position="31"/>
    </location>
</feature>
<evidence type="ECO:0000313" key="4">
    <source>
        <dbReference type="Proteomes" id="UP001642540"/>
    </source>
</evidence>
<accession>A0ABP1R765</accession>
<feature type="transmembrane region" description="Helical" evidence="2">
    <location>
        <begin position="151"/>
        <end position="172"/>
    </location>
</feature>